<evidence type="ECO:0000259" key="1">
    <source>
        <dbReference type="PROSITE" id="PS50943"/>
    </source>
</evidence>
<evidence type="ECO:0000313" key="3">
    <source>
        <dbReference type="Proteomes" id="UP001436297"/>
    </source>
</evidence>
<gene>
    <name evidence="2" type="ORF">QQM35_01365</name>
</gene>
<dbReference type="RefSeq" id="WP_342610446.1">
    <property type="nucleotide sequence ID" value="NZ_CP128355.1"/>
</dbReference>
<dbReference type="EMBL" id="CP128355">
    <property type="protein sequence ID" value="XAF70795.1"/>
    <property type="molecule type" value="Genomic_DNA"/>
</dbReference>
<evidence type="ECO:0000313" key="2">
    <source>
        <dbReference type="EMBL" id="XAF70795.1"/>
    </source>
</evidence>
<dbReference type="InterPro" id="IPR010982">
    <property type="entry name" value="Lambda_DNA-bd_dom_sf"/>
</dbReference>
<reference evidence="2 3" key="1">
    <citation type="journal article" date="2024" name="Pathogens">
        <title>Staphylococcus hsinchuensis sp. nov., Isolated from Soymilk.</title>
        <authorList>
            <person name="Wang Y.T."/>
            <person name="Lin Y.C."/>
            <person name="Hsieh Y.H."/>
            <person name="Lin Y.T."/>
            <person name="Hamada M."/>
            <person name="Chen C.C."/>
            <person name="Liou J.S."/>
            <person name="Lee A.Y."/>
            <person name="Zhang W.L."/>
            <person name="Chen Y.T."/>
            <person name="Huang C.H."/>
        </authorList>
    </citation>
    <scope>NUCLEOTIDE SEQUENCE [LARGE SCALE GENOMIC DNA]</scope>
    <source>
        <strain evidence="2 3">H164</strain>
    </source>
</reference>
<dbReference type="Gene3D" id="1.10.260.40">
    <property type="entry name" value="lambda repressor-like DNA-binding domains"/>
    <property type="match status" value="1"/>
</dbReference>
<dbReference type="InterPro" id="IPR001387">
    <property type="entry name" value="Cro/C1-type_HTH"/>
</dbReference>
<dbReference type="SMART" id="SM00530">
    <property type="entry name" value="HTH_XRE"/>
    <property type="match status" value="1"/>
</dbReference>
<name>A0ABZ3EEE3_9STAP</name>
<dbReference type="CDD" id="cd00093">
    <property type="entry name" value="HTH_XRE"/>
    <property type="match status" value="1"/>
</dbReference>
<dbReference type="Proteomes" id="UP001436297">
    <property type="component" value="Chromosome"/>
</dbReference>
<dbReference type="PROSITE" id="PS50943">
    <property type="entry name" value="HTH_CROC1"/>
    <property type="match status" value="1"/>
</dbReference>
<accession>A0ABZ3EEE3</accession>
<sequence>MDKIGVGKRIKNIRLELGQSMTKFGETIDKNKSVKSGVVSNWENGKQLPNKKRLQKIAELGNVSVDYLLHGLDDKTLKVGKEFYNHLIDMYPNTTHDGKALRFFDVNKRNDLIIRGINAVFNDPLYSEEVHTIDDIDGLFNYCWPMLNIFVNEYEREHISNPNLIHSIRRKVLQILRDLEKYDSEKKIMTIEPNTNKFPELSDSIINVNAINNLDPNLLKDMHDLFTNLYRILDKYEMKYPDLDTLKDYPQFYEIRENNTKKLFTNDLIKTIQLSKSQDIESFITKNIDDILREYQTNRKE</sequence>
<proteinExistence type="predicted"/>
<feature type="domain" description="HTH cro/C1-type" evidence="1">
    <location>
        <begin position="10"/>
        <end position="68"/>
    </location>
</feature>
<dbReference type="SUPFAM" id="SSF47413">
    <property type="entry name" value="lambda repressor-like DNA-binding domains"/>
    <property type="match status" value="1"/>
</dbReference>
<protein>
    <submittedName>
        <fullName evidence="2">Helix-turn-helix transcriptional regulator</fullName>
    </submittedName>
</protein>
<dbReference type="Pfam" id="PF01381">
    <property type="entry name" value="HTH_3"/>
    <property type="match status" value="1"/>
</dbReference>
<keyword evidence="3" id="KW-1185">Reference proteome</keyword>
<organism evidence="2 3">
    <name type="scientific">Staphylococcus hsinchuensis</name>
    <dbReference type="NCBI Taxonomy" id="3051183"/>
    <lineage>
        <taxon>Bacteria</taxon>
        <taxon>Bacillati</taxon>
        <taxon>Bacillota</taxon>
        <taxon>Bacilli</taxon>
        <taxon>Bacillales</taxon>
        <taxon>Staphylococcaceae</taxon>
        <taxon>Staphylococcus</taxon>
    </lineage>
</organism>